<proteinExistence type="predicted"/>
<sequence length="452" mass="51117">MTSEAVERAEMAPVTDREENLSAEMLRTEMLRIEEKVAQLTDVINRSERRSGPLPLEEFLEPVRRAKDAWDRSRASAKPPKKTIKVVEPSGMTLPAHSDLRREPPRKPADQQPDYLEKFDSTTLYYDAFRHDDGVWLSGPPLRNLRAVLEGADWRVDGVPVNGSLSLSDWGRTQRSRIVDAPAGNTLTLAVHGCEFTMDIAPDESDLFAGQRTLITVSKDNDLVWLKDYLHYYHVVHGVTGIVLYDNNSTRYTPHDVADAIAEVEGITTAVVVAWNYPWGAERGPNNVWDSDYCQYSLLEHGRFRYLAKAAGVINADIDELVLADDGRSAFEHAAESETGVVTYHGHWIAMATPQPMSPTRQRRFVDYRHRTGKAATAKWTLLPSHLDWRTTQWRVHSVDGSGAQPTPHLHHRHYQGITNGWKYNRTEVVAQPGAHHFDVRMSRVLDIVFGN</sequence>
<gene>
    <name evidence="1" type="ORF">V2W30_39130</name>
</gene>
<name>A0ACD5AP05_9ACTN</name>
<evidence type="ECO:0000313" key="2">
    <source>
        <dbReference type="Proteomes" id="UP001432251"/>
    </source>
</evidence>
<protein>
    <submittedName>
        <fullName evidence="1">Capsule biosynthesis protein CapZ</fullName>
    </submittedName>
</protein>
<accession>A0ACD5AP05</accession>
<reference evidence="1" key="1">
    <citation type="journal article" date="2025" name="Int. J. Syst. Evol. Microbiol.">
        <title>Streptomyces citrinus sp. nov., with yellow diffusible pigment.</title>
        <authorList>
            <person name="He Y."/>
            <person name="Yang E."/>
            <person name="Xu J."/>
            <person name="Sun Y."/>
            <person name="Sun L."/>
        </authorList>
    </citation>
    <scope>NUCLEOTIDE SEQUENCE</scope>
    <source>
        <strain evidence="1">Q6</strain>
    </source>
</reference>
<organism evidence="1 2">
    <name type="scientific">Streptomyces citrinus</name>
    <dbReference type="NCBI Taxonomy" id="3118173"/>
    <lineage>
        <taxon>Bacteria</taxon>
        <taxon>Bacillati</taxon>
        <taxon>Actinomycetota</taxon>
        <taxon>Actinomycetes</taxon>
        <taxon>Kitasatosporales</taxon>
        <taxon>Streptomycetaceae</taxon>
        <taxon>Streptomyces</taxon>
    </lineage>
</organism>
<dbReference type="EMBL" id="CP146022">
    <property type="protein sequence ID" value="WWQ68763.1"/>
    <property type="molecule type" value="Genomic_DNA"/>
</dbReference>
<evidence type="ECO:0000313" key="1">
    <source>
        <dbReference type="EMBL" id="WWQ68763.1"/>
    </source>
</evidence>
<keyword evidence="2" id="KW-1185">Reference proteome</keyword>
<dbReference type="Proteomes" id="UP001432251">
    <property type="component" value="Chromosome"/>
</dbReference>